<evidence type="ECO:0000313" key="1">
    <source>
        <dbReference type="EMBL" id="CAD8101591.1"/>
    </source>
</evidence>
<keyword evidence="2" id="KW-1185">Reference proteome</keyword>
<accession>A0A8S1PFG5</accession>
<protein>
    <submittedName>
        <fullName evidence="1">Uncharacterized protein</fullName>
    </submittedName>
</protein>
<evidence type="ECO:0000313" key="2">
    <source>
        <dbReference type="Proteomes" id="UP000692954"/>
    </source>
</evidence>
<dbReference type="AlphaFoldDB" id="A0A8S1PFG5"/>
<name>A0A8S1PFG5_9CILI</name>
<organism evidence="1 2">
    <name type="scientific">Paramecium sonneborni</name>
    <dbReference type="NCBI Taxonomy" id="65129"/>
    <lineage>
        <taxon>Eukaryota</taxon>
        <taxon>Sar</taxon>
        <taxon>Alveolata</taxon>
        <taxon>Ciliophora</taxon>
        <taxon>Intramacronucleata</taxon>
        <taxon>Oligohymenophorea</taxon>
        <taxon>Peniculida</taxon>
        <taxon>Parameciidae</taxon>
        <taxon>Paramecium</taxon>
    </lineage>
</organism>
<dbReference type="EMBL" id="CAJJDN010000076">
    <property type="protein sequence ID" value="CAD8101591.1"/>
    <property type="molecule type" value="Genomic_DNA"/>
</dbReference>
<reference evidence="1" key="1">
    <citation type="submission" date="2021-01" db="EMBL/GenBank/DDBJ databases">
        <authorList>
            <consortium name="Genoscope - CEA"/>
            <person name="William W."/>
        </authorList>
    </citation>
    <scope>NUCLEOTIDE SEQUENCE</scope>
</reference>
<dbReference type="Proteomes" id="UP000692954">
    <property type="component" value="Unassembled WGS sequence"/>
</dbReference>
<proteinExistence type="predicted"/>
<comment type="caution">
    <text evidence="1">The sequence shown here is derived from an EMBL/GenBank/DDBJ whole genome shotgun (WGS) entry which is preliminary data.</text>
</comment>
<sequence length="72" mass="8822">MSEEYAYKTKSYLKNCIYVYKLPISKKIPIIHFKLFIDQKRIQIIFKDKISSNNQLQIFLKFIFFSYFNNLI</sequence>
<gene>
    <name evidence="1" type="ORF">PSON_ATCC_30995.1.T0760075</name>
</gene>